<dbReference type="GO" id="GO:0046983">
    <property type="term" value="F:protein dimerization activity"/>
    <property type="evidence" value="ECO:0007669"/>
    <property type="project" value="InterPro"/>
</dbReference>
<dbReference type="InterPro" id="IPR008906">
    <property type="entry name" value="HATC_C_dom"/>
</dbReference>
<gene>
    <name evidence="2" type="ORF">HRI_004524100</name>
</gene>
<dbReference type="Pfam" id="PF05699">
    <property type="entry name" value="Dimer_Tnp_hAT"/>
    <property type="match status" value="1"/>
</dbReference>
<dbReference type="EMBL" id="BSYR01000052">
    <property type="protein sequence ID" value="GMJ08549.1"/>
    <property type="molecule type" value="Genomic_DNA"/>
</dbReference>
<keyword evidence="3" id="KW-1185">Reference proteome</keyword>
<reference evidence="2" key="1">
    <citation type="submission" date="2023-05" db="EMBL/GenBank/DDBJ databases">
        <title>Genome and transcriptome analyses reveal genes involved in the formation of fine ridges on petal epidermal cells in Hibiscus trionum.</title>
        <authorList>
            <person name="Koshimizu S."/>
            <person name="Masuda S."/>
            <person name="Ishii T."/>
            <person name="Shirasu K."/>
            <person name="Hoshino A."/>
            <person name="Arita M."/>
        </authorList>
    </citation>
    <scope>NUCLEOTIDE SEQUENCE</scope>
    <source>
        <strain evidence="2">Hamamatsu line</strain>
    </source>
</reference>
<sequence>MNQLLLYRDKVDSFGTPLAQAAILKTNLAELWINYGCYAPQLQRITIKVLSQPTSSSNCERNWSTFSLIHTKKRNMLKHKKIQKLVYVHYNMRLKLRHMRRKSAQKSEMSEL</sequence>
<evidence type="ECO:0000259" key="1">
    <source>
        <dbReference type="Pfam" id="PF05699"/>
    </source>
</evidence>
<protein>
    <recommendedName>
        <fullName evidence="1">HAT C-terminal dimerisation domain-containing protein</fullName>
    </recommendedName>
</protein>
<dbReference type="OrthoDB" id="2013475at2759"/>
<accession>A0A9W7JB69</accession>
<dbReference type="Proteomes" id="UP001165190">
    <property type="component" value="Unassembled WGS sequence"/>
</dbReference>
<proteinExistence type="predicted"/>
<evidence type="ECO:0000313" key="2">
    <source>
        <dbReference type="EMBL" id="GMJ08549.1"/>
    </source>
</evidence>
<dbReference type="SUPFAM" id="SSF53098">
    <property type="entry name" value="Ribonuclease H-like"/>
    <property type="match status" value="1"/>
</dbReference>
<evidence type="ECO:0000313" key="3">
    <source>
        <dbReference type="Proteomes" id="UP001165190"/>
    </source>
</evidence>
<dbReference type="AlphaFoldDB" id="A0A9W7JB69"/>
<organism evidence="2 3">
    <name type="scientific">Hibiscus trionum</name>
    <name type="common">Flower of an hour</name>
    <dbReference type="NCBI Taxonomy" id="183268"/>
    <lineage>
        <taxon>Eukaryota</taxon>
        <taxon>Viridiplantae</taxon>
        <taxon>Streptophyta</taxon>
        <taxon>Embryophyta</taxon>
        <taxon>Tracheophyta</taxon>
        <taxon>Spermatophyta</taxon>
        <taxon>Magnoliopsida</taxon>
        <taxon>eudicotyledons</taxon>
        <taxon>Gunneridae</taxon>
        <taxon>Pentapetalae</taxon>
        <taxon>rosids</taxon>
        <taxon>malvids</taxon>
        <taxon>Malvales</taxon>
        <taxon>Malvaceae</taxon>
        <taxon>Malvoideae</taxon>
        <taxon>Hibiscus</taxon>
    </lineage>
</organism>
<name>A0A9W7JB69_HIBTR</name>
<feature type="domain" description="HAT C-terminal dimerisation" evidence="1">
    <location>
        <begin position="25"/>
        <end position="92"/>
    </location>
</feature>
<comment type="caution">
    <text evidence="2">The sequence shown here is derived from an EMBL/GenBank/DDBJ whole genome shotgun (WGS) entry which is preliminary data.</text>
</comment>
<dbReference type="InterPro" id="IPR012337">
    <property type="entry name" value="RNaseH-like_sf"/>
</dbReference>